<dbReference type="EMBL" id="MG779394">
    <property type="protein sequence ID" value="AUV59004.1"/>
    <property type="molecule type" value="Genomic_DNA"/>
</dbReference>
<name>A0A2K9V9Y9_9VIRU</name>
<sequence>MLNDDVIMNIMNYLSDRDKIIFASINHNMRFFLDKSYYTELHSYEYVKKLDYMERFKSVSYKLSSASNILIPNIVTDLIIKCGHYNNLVLPTHIKYIIVCDCMHSKIKSVIDNRIKITIDNQLSKCNNFPRYNRKFGGALTLLAANSYQDPYIIIDTEKPKILLKNKYNCSRNRNQYFKNTNRYNKRIQKYNY</sequence>
<accession>A0A2K9V9Y9</accession>
<proteinExistence type="predicted"/>
<evidence type="ECO:0000313" key="1">
    <source>
        <dbReference type="EMBL" id="AUV59004.1"/>
    </source>
</evidence>
<organism evidence="1">
    <name type="scientific">Bandra megavirus</name>
    <dbReference type="NCBI Taxonomy" id="2071566"/>
    <lineage>
        <taxon>Viruses</taxon>
        <taxon>Varidnaviria</taxon>
        <taxon>Bamfordvirae</taxon>
        <taxon>Nucleocytoviricota</taxon>
        <taxon>Megaviricetes</taxon>
        <taxon>Imitervirales</taxon>
        <taxon>Mimiviridae</taxon>
        <taxon>Megamimivirinae</taxon>
        <taxon>Megavirus</taxon>
    </lineage>
</organism>
<reference evidence="1" key="1">
    <citation type="submission" date="2018-01" db="EMBL/GenBank/DDBJ databases">
        <title>Draft genome sequence of Bandra megavirus.</title>
        <authorList>
            <person name="Chatterjee A."/>
            <person name="Yadav R."/>
            <person name="Kondabagil K."/>
        </authorList>
    </citation>
    <scope>NUCLEOTIDE SEQUENCE</scope>
    <source>
        <strain evidence="1">KK-1</strain>
    </source>
</reference>
<protein>
    <submittedName>
        <fullName evidence="1">F-box and FNIP repeat-containing protein</fullName>
    </submittedName>
</protein>